<dbReference type="RefSeq" id="WP_004025801.1">
    <property type="nucleotide sequence ID" value="NZ_CAMXZD010000004.1"/>
</dbReference>
<reference evidence="3 4" key="1">
    <citation type="submission" date="2019-07" db="EMBL/GenBank/DDBJ databases">
        <title>Comparative genomics of three clinical Ureaplasma species: analysis of their core genomes and virulence factors.</title>
        <authorList>
            <person name="Yang T."/>
            <person name="Zhang Y."/>
            <person name="Li X."/>
            <person name="Kong Y."/>
            <person name="Yu H."/>
            <person name="Ruan Z."/>
            <person name="Xie X."/>
            <person name="Zhang J."/>
        </authorList>
    </citation>
    <scope>NUCLEOTIDE SEQUENCE [LARGE SCALE GENOMIC DNA]</scope>
    <source>
        <strain evidence="3 4">132</strain>
    </source>
</reference>
<proteinExistence type="predicted"/>
<protein>
    <submittedName>
        <fullName evidence="3">Ribonuclease J</fullName>
    </submittedName>
</protein>
<dbReference type="PANTHER" id="PTHR43694">
    <property type="entry name" value="RIBONUCLEASE J"/>
    <property type="match status" value="1"/>
</dbReference>
<dbReference type="Gene3D" id="3.60.15.10">
    <property type="entry name" value="Ribonuclease Z/Hydroxyacylglutathione hydrolase-like"/>
    <property type="match status" value="1"/>
</dbReference>
<sequence length="560" mass="63122">MAKINFLSLGGQDERGKSCFVLEVNDDIFIFNAGAKIPTSDVFGVNMIVCDYSYLEKNAKRVKGIFIGTPTFNNVMGIKLLLAQVGYKIPIYTSPIGAIVVKKIFEQKVNNKKIEPNIIELDPISDKKIGSIYVTAFKVSNSMPHSYGFVLKTSDGAIVYIDEFIISNDKNKTFDSQINALNNITKNNTLALIVGMGQAGNPCFTAPNHKNKGFYESILQNTKNRLIVGCYSNDAYSIFTLATIAKQQNRPFIVYSNNFINTFVGVLKLKLFNSKNLISLPVSEINNSKNAIIVVIENQDTLFPRLNKILHNEDKHITLTSEDQLVLGVVITPGFEMLAAQLSDEVGRLDIPYKALPKTVLPMTQSDEDLKHLINFLQPKYLIPINGLYKTEVKFTSTVTTSWIKSDQIISISNGELFSIEDKVLNPKPQVIELEDKYISSFDALDVGANILFERAQMGENGVINLIVIFDKQFQKLFNYVEFDYCGVVNDDPQVRAQVKEIEETFKKRMGECLVYDDRKRLVLKDTKASLKRLLTKLFEKKFNKRPLVLPTVVDCYKTK</sequence>
<evidence type="ECO:0000313" key="3">
    <source>
        <dbReference type="EMBL" id="QDI65097.1"/>
    </source>
</evidence>
<dbReference type="SUPFAM" id="SSF56281">
    <property type="entry name" value="Metallo-hydrolase/oxidoreductase"/>
    <property type="match status" value="1"/>
</dbReference>
<dbReference type="InterPro" id="IPR041636">
    <property type="entry name" value="RNase_J_C"/>
</dbReference>
<dbReference type="Gene3D" id="3.40.50.10710">
    <property type="entry name" value="Metallo-hydrolase/oxidoreductase"/>
    <property type="match status" value="1"/>
</dbReference>
<evidence type="ECO:0000313" key="5">
    <source>
        <dbReference type="Proteomes" id="UP001201240"/>
    </source>
</evidence>
<gene>
    <name evidence="3" type="ORF">FJM05_02835</name>
    <name evidence="2" type="ORF">LH652_02735</name>
</gene>
<dbReference type="InterPro" id="IPR036866">
    <property type="entry name" value="RibonucZ/Hydroxyglut_hydro"/>
</dbReference>
<dbReference type="Gene3D" id="3.10.20.580">
    <property type="match status" value="1"/>
</dbReference>
<dbReference type="EMBL" id="JAJBIS010000001">
    <property type="protein sequence ID" value="MCF1349195.1"/>
    <property type="molecule type" value="Genomic_DNA"/>
</dbReference>
<reference evidence="2 5" key="2">
    <citation type="submission" date="2021-10" db="EMBL/GenBank/DDBJ databases">
        <title>Sequencing the mobilome of antimicrobial resistant bacterial isolates spanning a range of GC content: The potential of a sustainable low cost, low infrastructure approach for surveillance with Oxford Nanopore sequencing.</title>
        <authorList>
            <person name="Sands K."/>
        </authorList>
    </citation>
    <scope>NUCLEOTIDE SEQUENCE [LARGE SCALE GENOMIC DNA]</scope>
    <source>
        <strain evidence="2 5">MIN-202</strain>
    </source>
</reference>
<organism evidence="3 4">
    <name type="scientific">Ureaplasma urealyticum</name>
    <name type="common">Ureaplasma urealyticum biotype 2</name>
    <dbReference type="NCBI Taxonomy" id="2130"/>
    <lineage>
        <taxon>Bacteria</taxon>
        <taxon>Bacillati</taxon>
        <taxon>Mycoplasmatota</taxon>
        <taxon>Mycoplasmoidales</taxon>
        <taxon>Mycoplasmoidaceae</taxon>
        <taxon>Ureaplasma</taxon>
    </lineage>
</organism>
<name>A0AAP9D7S0_UREUR</name>
<dbReference type="EMBL" id="CP041200">
    <property type="protein sequence ID" value="QDI65097.1"/>
    <property type="molecule type" value="Genomic_DNA"/>
</dbReference>
<dbReference type="GeneID" id="93849050"/>
<dbReference type="Proteomes" id="UP001201240">
    <property type="component" value="Unassembled WGS sequence"/>
</dbReference>
<dbReference type="Pfam" id="PF17770">
    <property type="entry name" value="RNase_J_C"/>
    <property type="match status" value="1"/>
</dbReference>
<dbReference type="AlphaFoldDB" id="A0AAP9D7S0"/>
<dbReference type="PANTHER" id="PTHR43694:SF1">
    <property type="entry name" value="RIBONUCLEASE J"/>
    <property type="match status" value="1"/>
</dbReference>
<dbReference type="Proteomes" id="UP000318231">
    <property type="component" value="Chromosome"/>
</dbReference>
<feature type="domain" description="Ribonuclease J C-terminal" evidence="1">
    <location>
        <begin position="451"/>
        <end position="554"/>
    </location>
</feature>
<evidence type="ECO:0000313" key="4">
    <source>
        <dbReference type="Proteomes" id="UP000318231"/>
    </source>
</evidence>
<dbReference type="InterPro" id="IPR042173">
    <property type="entry name" value="RNase_J_2"/>
</dbReference>
<evidence type="ECO:0000259" key="1">
    <source>
        <dbReference type="Pfam" id="PF17770"/>
    </source>
</evidence>
<accession>A0AAP9D7S0</accession>
<evidence type="ECO:0000313" key="2">
    <source>
        <dbReference type="EMBL" id="MCF1349195.1"/>
    </source>
</evidence>